<evidence type="ECO:0000256" key="6">
    <source>
        <dbReference type="ARBA" id="ARBA00022833"/>
    </source>
</evidence>
<dbReference type="InterPro" id="IPR007484">
    <property type="entry name" value="Peptidase_M28"/>
</dbReference>
<keyword evidence="6" id="KW-0862">Zinc</keyword>
<evidence type="ECO:0000313" key="8">
    <source>
        <dbReference type="EMBL" id="KAA6317831.1"/>
    </source>
</evidence>
<organism evidence="8">
    <name type="scientific">termite gut metagenome</name>
    <dbReference type="NCBI Taxonomy" id="433724"/>
    <lineage>
        <taxon>unclassified sequences</taxon>
        <taxon>metagenomes</taxon>
        <taxon>organismal metagenomes</taxon>
    </lineage>
</organism>
<dbReference type="Gene3D" id="3.40.630.10">
    <property type="entry name" value="Zn peptidases"/>
    <property type="match status" value="1"/>
</dbReference>
<proteinExistence type="predicted"/>
<dbReference type="PANTHER" id="PTHR12147:SF56">
    <property type="entry name" value="AMINOPEPTIDASE YDR415C-RELATED"/>
    <property type="match status" value="1"/>
</dbReference>
<keyword evidence="2" id="KW-0645">Protease</keyword>
<keyword evidence="4" id="KW-0732">Signal</keyword>
<dbReference type="EC" id="3.4.11.10" evidence="8"/>
<dbReference type="SUPFAM" id="SSF53187">
    <property type="entry name" value="Zn-dependent exopeptidases"/>
    <property type="match status" value="1"/>
</dbReference>
<dbReference type="GO" id="GO:0006508">
    <property type="term" value="P:proteolysis"/>
    <property type="evidence" value="ECO:0007669"/>
    <property type="project" value="UniProtKB-KW"/>
</dbReference>
<dbReference type="GO" id="GO:0046872">
    <property type="term" value="F:metal ion binding"/>
    <property type="evidence" value="ECO:0007669"/>
    <property type="project" value="UniProtKB-KW"/>
</dbReference>
<dbReference type="PANTHER" id="PTHR12147">
    <property type="entry name" value="METALLOPEPTIDASE M28 FAMILY MEMBER"/>
    <property type="match status" value="1"/>
</dbReference>
<evidence type="ECO:0000256" key="3">
    <source>
        <dbReference type="ARBA" id="ARBA00022723"/>
    </source>
</evidence>
<keyword evidence="5 8" id="KW-0378">Hydrolase</keyword>
<dbReference type="InterPro" id="IPR045175">
    <property type="entry name" value="M28_fam"/>
</dbReference>
<dbReference type="GO" id="GO:0004177">
    <property type="term" value="F:aminopeptidase activity"/>
    <property type="evidence" value="ECO:0007669"/>
    <property type="project" value="UniProtKB-KW"/>
</dbReference>
<feature type="domain" description="Peptidase M28" evidence="7">
    <location>
        <begin position="1"/>
        <end position="157"/>
    </location>
</feature>
<comment type="caution">
    <text evidence="8">The sequence shown here is derived from an EMBL/GenBank/DDBJ whole genome shotgun (WGS) entry which is preliminary data.</text>
</comment>
<accession>A0A5J4QAT2</accession>
<dbReference type="GO" id="GO:0008235">
    <property type="term" value="F:metalloexopeptidase activity"/>
    <property type="evidence" value="ECO:0007669"/>
    <property type="project" value="InterPro"/>
</dbReference>
<evidence type="ECO:0000256" key="4">
    <source>
        <dbReference type="ARBA" id="ARBA00022729"/>
    </source>
</evidence>
<evidence type="ECO:0000256" key="5">
    <source>
        <dbReference type="ARBA" id="ARBA00022801"/>
    </source>
</evidence>
<evidence type="ECO:0000256" key="1">
    <source>
        <dbReference type="ARBA" id="ARBA00022438"/>
    </source>
</evidence>
<dbReference type="AlphaFoldDB" id="A0A5J4QAT2"/>
<name>A0A5J4QAT2_9ZZZZ</name>
<keyword evidence="1 8" id="KW-0031">Aminopeptidase</keyword>
<feature type="non-terminal residue" evidence="8">
    <location>
        <position position="1"/>
    </location>
</feature>
<gene>
    <name evidence="8" type="ORF">EZS27_032080</name>
</gene>
<protein>
    <submittedName>
        <fullName evidence="8">Bacterial leucyl aminopeptidase</fullName>
        <ecNumber evidence="8">3.4.11.10</ecNumber>
    </submittedName>
</protein>
<sequence length="202" mass="22446">GVAALIVIANRFKQLQQRPKRSILFLSVTGEESGLLGSEYYSKHPLFPLDKTVVNLNMDGYGNKGRTRDIILGASGDSETDAYVVEAAATQGRVVKPSVNQTSGGYYRSDHFNFAKVGVPVVLAKGGRDYLNPAAEEEKKAKYGNKSTYHQPSDEYHSWWDVSGSLDDIYLLYGIGLRLANDGYFPKWNDGVVYKEIREGKR</sequence>
<evidence type="ECO:0000256" key="2">
    <source>
        <dbReference type="ARBA" id="ARBA00022670"/>
    </source>
</evidence>
<evidence type="ECO:0000259" key="7">
    <source>
        <dbReference type="Pfam" id="PF04389"/>
    </source>
</evidence>
<reference evidence="8" key="1">
    <citation type="submission" date="2019-03" db="EMBL/GenBank/DDBJ databases">
        <title>Single cell metagenomics reveals metabolic interactions within the superorganism composed of flagellate Streblomastix strix and complex community of Bacteroidetes bacteria on its surface.</title>
        <authorList>
            <person name="Treitli S.C."/>
            <person name="Kolisko M."/>
            <person name="Husnik F."/>
            <person name="Keeling P."/>
            <person name="Hampl V."/>
        </authorList>
    </citation>
    <scope>NUCLEOTIDE SEQUENCE</scope>
    <source>
        <strain evidence="8">STM</strain>
    </source>
</reference>
<dbReference type="Pfam" id="PF04389">
    <property type="entry name" value="Peptidase_M28"/>
    <property type="match status" value="1"/>
</dbReference>
<keyword evidence="3" id="KW-0479">Metal-binding</keyword>
<dbReference type="EMBL" id="SNRY01004393">
    <property type="protein sequence ID" value="KAA6317831.1"/>
    <property type="molecule type" value="Genomic_DNA"/>
</dbReference>